<reference evidence="2" key="3">
    <citation type="submission" date="2023-12" db="EMBL/GenBank/DDBJ databases">
        <authorList>
            <person name="Sun Q."/>
            <person name="Inoue M."/>
        </authorList>
    </citation>
    <scope>NUCLEOTIDE SEQUENCE</scope>
    <source>
        <strain evidence="2">JCM 12289</strain>
    </source>
</reference>
<proteinExistence type="predicted"/>
<dbReference type="Proteomes" id="UP000830542">
    <property type="component" value="Plasmid unnamed2"/>
</dbReference>
<keyword evidence="3" id="KW-0614">Plasmid</keyword>
<evidence type="ECO:0000313" key="5">
    <source>
        <dbReference type="Proteomes" id="UP001500962"/>
    </source>
</evidence>
<reference evidence="3" key="2">
    <citation type="submission" date="2022-04" db="EMBL/GenBank/DDBJ databases">
        <title>Sequencing and genomic assembly of Halococcus dombrowskii.</title>
        <authorList>
            <person name="Lim S.W."/>
            <person name="MacLea K.S."/>
        </authorList>
    </citation>
    <scope>NUCLEOTIDE SEQUENCE</scope>
    <source>
        <strain evidence="3">H4</strain>
        <plasmid evidence="3">unnamed2</plasmid>
    </source>
</reference>
<dbReference type="KEGG" id="hdo:MUK72_16345"/>
<geneLocation type="plasmid" evidence="3 4">
    <name>unnamed2</name>
</geneLocation>
<dbReference type="RefSeq" id="WP_244706260.1">
    <property type="nucleotide sequence ID" value="NZ_BAAADN010000055.1"/>
</dbReference>
<dbReference type="EMBL" id="CP095007">
    <property type="protein sequence ID" value="UOO97014.1"/>
    <property type="molecule type" value="Genomic_DNA"/>
</dbReference>
<dbReference type="GeneID" id="71763451"/>
<protein>
    <submittedName>
        <fullName evidence="2">Uncharacterized protein</fullName>
    </submittedName>
</protein>
<dbReference type="EMBL" id="BAAADN010000055">
    <property type="protein sequence ID" value="GAA0472157.1"/>
    <property type="molecule type" value="Genomic_DNA"/>
</dbReference>
<organism evidence="2 5">
    <name type="scientific">Halococcus dombrowskii</name>
    <dbReference type="NCBI Taxonomy" id="179637"/>
    <lineage>
        <taxon>Archaea</taxon>
        <taxon>Methanobacteriati</taxon>
        <taxon>Methanobacteriota</taxon>
        <taxon>Stenosarchaea group</taxon>
        <taxon>Halobacteria</taxon>
        <taxon>Halobacteriales</taxon>
        <taxon>Halococcaceae</taxon>
        <taxon>Halococcus</taxon>
    </lineage>
</organism>
<evidence type="ECO:0000313" key="3">
    <source>
        <dbReference type="EMBL" id="UOO97014.1"/>
    </source>
</evidence>
<dbReference type="Proteomes" id="UP001500962">
    <property type="component" value="Unassembled WGS sequence"/>
</dbReference>
<evidence type="ECO:0000313" key="2">
    <source>
        <dbReference type="EMBL" id="GAA0472157.1"/>
    </source>
</evidence>
<keyword evidence="4" id="KW-1185">Reference proteome</keyword>
<feature type="coiled-coil region" evidence="1">
    <location>
        <begin position="7"/>
        <end position="41"/>
    </location>
</feature>
<gene>
    <name evidence="2" type="ORF">GCM10008985_31170</name>
    <name evidence="3" type="ORF">MUK72_16345</name>
</gene>
<name>A0AAV3SKN8_HALDO</name>
<sequence>MSTENRVEELEGELGEIEGDIEELEDDLEELDNFAKVTLRDRRISENSDLIDALSDSFSGFAENTSEKLSALENRIEVNTMVLAAVVEALEEMDADLDLSDVEGYQEDHLVTTDSADNRLAEAIKESS</sequence>
<reference evidence="2" key="1">
    <citation type="journal article" date="2014" name="Int. J. Syst. Evol. Microbiol.">
        <title>Complete genome sequence of Corynebacterium casei LMG S-19264T (=DSM 44701T), isolated from a smear-ripened cheese.</title>
        <authorList>
            <consortium name="US DOE Joint Genome Institute (JGI-PGF)"/>
            <person name="Walter F."/>
            <person name="Albersmeier A."/>
            <person name="Kalinowski J."/>
            <person name="Ruckert C."/>
        </authorList>
    </citation>
    <scope>NUCLEOTIDE SEQUENCE</scope>
    <source>
        <strain evidence="2">JCM 12289</strain>
    </source>
</reference>
<keyword evidence="1" id="KW-0175">Coiled coil</keyword>
<evidence type="ECO:0000256" key="1">
    <source>
        <dbReference type="SAM" id="Coils"/>
    </source>
</evidence>
<evidence type="ECO:0000313" key="4">
    <source>
        <dbReference type="Proteomes" id="UP000830542"/>
    </source>
</evidence>
<dbReference type="AlphaFoldDB" id="A0AAV3SKN8"/>
<accession>A0AAV3SKN8</accession>